<proteinExistence type="predicted"/>
<evidence type="ECO:0000313" key="1">
    <source>
        <dbReference type="EMBL" id="KAH7917090.1"/>
    </source>
</evidence>
<feature type="non-terminal residue" evidence="1">
    <location>
        <position position="124"/>
    </location>
</feature>
<keyword evidence="2" id="KW-1185">Reference proteome</keyword>
<dbReference type="Proteomes" id="UP000790709">
    <property type="component" value="Unassembled WGS sequence"/>
</dbReference>
<gene>
    <name evidence="1" type="ORF">BV22DRAFT_994536</name>
</gene>
<name>A0ACB8AV43_9AGAM</name>
<sequence length="124" mass="13889">VTYILQDEIPTFTVPFIDDVPVKGPLTTYPTADGSPEVLKDNPGIRRFVFEHFQTLNRIVEHMKYCDGTFSGPKAMLCVTDFFVVGHRCTPEGRLPDESRVAKILNWGPCKDLTDVRAFLGTIG</sequence>
<dbReference type="EMBL" id="MU267286">
    <property type="protein sequence ID" value="KAH7917090.1"/>
    <property type="molecule type" value="Genomic_DNA"/>
</dbReference>
<reference evidence="1" key="1">
    <citation type="journal article" date="2021" name="New Phytol.">
        <title>Evolutionary innovations through gain and loss of genes in the ectomycorrhizal Boletales.</title>
        <authorList>
            <person name="Wu G."/>
            <person name="Miyauchi S."/>
            <person name="Morin E."/>
            <person name="Kuo A."/>
            <person name="Drula E."/>
            <person name="Varga T."/>
            <person name="Kohler A."/>
            <person name="Feng B."/>
            <person name="Cao Y."/>
            <person name="Lipzen A."/>
            <person name="Daum C."/>
            <person name="Hundley H."/>
            <person name="Pangilinan J."/>
            <person name="Johnson J."/>
            <person name="Barry K."/>
            <person name="LaButti K."/>
            <person name="Ng V."/>
            <person name="Ahrendt S."/>
            <person name="Min B."/>
            <person name="Choi I.G."/>
            <person name="Park H."/>
            <person name="Plett J.M."/>
            <person name="Magnuson J."/>
            <person name="Spatafora J.W."/>
            <person name="Nagy L.G."/>
            <person name="Henrissat B."/>
            <person name="Grigoriev I.V."/>
            <person name="Yang Z.L."/>
            <person name="Xu J."/>
            <person name="Martin F.M."/>
        </authorList>
    </citation>
    <scope>NUCLEOTIDE SEQUENCE</scope>
    <source>
        <strain evidence="1">KUC20120723A-06</strain>
    </source>
</reference>
<accession>A0ACB8AV43</accession>
<organism evidence="1 2">
    <name type="scientific">Leucogyrophana mollusca</name>
    <dbReference type="NCBI Taxonomy" id="85980"/>
    <lineage>
        <taxon>Eukaryota</taxon>
        <taxon>Fungi</taxon>
        <taxon>Dikarya</taxon>
        <taxon>Basidiomycota</taxon>
        <taxon>Agaricomycotina</taxon>
        <taxon>Agaricomycetes</taxon>
        <taxon>Agaricomycetidae</taxon>
        <taxon>Boletales</taxon>
        <taxon>Boletales incertae sedis</taxon>
        <taxon>Leucogyrophana</taxon>
    </lineage>
</organism>
<evidence type="ECO:0000313" key="2">
    <source>
        <dbReference type="Proteomes" id="UP000790709"/>
    </source>
</evidence>
<protein>
    <submittedName>
        <fullName evidence="1">Uncharacterized protein</fullName>
    </submittedName>
</protein>
<feature type="non-terminal residue" evidence="1">
    <location>
        <position position="1"/>
    </location>
</feature>
<comment type="caution">
    <text evidence="1">The sequence shown here is derived from an EMBL/GenBank/DDBJ whole genome shotgun (WGS) entry which is preliminary data.</text>
</comment>